<reference evidence="3 4" key="1">
    <citation type="submission" date="2016-10" db="EMBL/GenBank/DDBJ databases">
        <authorList>
            <person name="de Groot N.N."/>
        </authorList>
    </citation>
    <scope>NUCLEOTIDE SEQUENCE [LARGE SCALE GENOMIC DNA]</scope>
    <source>
        <strain evidence="3 4">Sb05</strain>
    </source>
</reference>
<protein>
    <submittedName>
        <fullName evidence="3">Phosphoglycerol transferase MdoB</fullName>
    </submittedName>
</protein>
<name>A0A1H0YRR7_STREI</name>
<organism evidence="3 4">
    <name type="scientific">Streptococcus equinus</name>
    <name type="common">Streptococcus bovis</name>
    <dbReference type="NCBI Taxonomy" id="1335"/>
    <lineage>
        <taxon>Bacteria</taxon>
        <taxon>Bacillati</taxon>
        <taxon>Bacillota</taxon>
        <taxon>Bacilli</taxon>
        <taxon>Lactobacillales</taxon>
        <taxon>Streptococcaceae</taxon>
        <taxon>Streptococcus</taxon>
    </lineage>
</organism>
<dbReference type="Gene3D" id="3.40.720.10">
    <property type="entry name" value="Alkaline Phosphatase, subunit A"/>
    <property type="match status" value="1"/>
</dbReference>
<feature type="transmembrane region" description="Helical" evidence="1">
    <location>
        <begin position="81"/>
        <end position="100"/>
    </location>
</feature>
<dbReference type="Pfam" id="PF00884">
    <property type="entry name" value="Sulfatase"/>
    <property type="match status" value="1"/>
</dbReference>
<gene>
    <name evidence="3" type="ORF">SAMN05216392_0831</name>
</gene>
<dbReference type="Proteomes" id="UP000182870">
    <property type="component" value="Unassembled WGS sequence"/>
</dbReference>
<feature type="transmembrane region" description="Helical" evidence="1">
    <location>
        <begin position="120"/>
        <end position="142"/>
    </location>
</feature>
<dbReference type="AlphaFoldDB" id="A0A1H0YRR7"/>
<dbReference type="CDD" id="cd16015">
    <property type="entry name" value="LTA_synthase"/>
    <property type="match status" value="1"/>
</dbReference>
<dbReference type="EMBL" id="FNKE01000001">
    <property type="protein sequence ID" value="SDQ17859.1"/>
    <property type="molecule type" value="Genomic_DNA"/>
</dbReference>
<evidence type="ECO:0000259" key="2">
    <source>
        <dbReference type="Pfam" id="PF00884"/>
    </source>
</evidence>
<feature type="transmembrane region" description="Helical" evidence="1">
    <location>
        <begin position="235"/>
        <end position="254"/>
    </location>
</feature>
<keyword evidence="1" id="KW-1133">Transmembrane helix</keyword>
<evidence type="ECO:0000256" key="1">
    <source>
        <dbReference type="SAM" id="Phobius"/>
    </source>
</evidence>
<accession>A0A1H0YRR7</accession>
<dbReference type="InterPro" id="IPR000917">
    <property type="entry name" value="Sulfatase_N"/>
</dbReference>
<dbReference type="GO" id="GO:0016740">
    <property type="term" value="F:transferase activity"/>
    <property type="evidence" value="ECO:0007669"/>
    <property type="project" value="UniProtKB-KW"/>
</dbReference>
<feature type="transmembrane region" description="Helical" evidence="1">
    <location>
        <begin position="200"/>
        <end position="223"/>
    </location>
</feature>
<sequence length="829" mass="94791">MIEKVKAIFEEINWTKILHYLLLFTLFFYLNLSLINFYLLKGQGDNLSDQFHILKTFCITAYVLSVLGIAVYLSSYFKREFFIEIASGCVIYLFISYFLVITRNLNNGDFKWWNLIKNDFLQFSFLPTIIFILLLSAAIFYLSSKFQVRELLDSFLDEFDSYRLVTIGLIASLALNGSLFTDMMVEKVTKYIDKGNYSGYLSGVTWSVIITLVLISLLIYFVLNSFRAIKENTPSYSLVVVLSFLLAIVFNYLFQYGIKSEGEILDRFIFPSATLFQIVVIALFNLLLYMIVNRILRTTTFIVILGIIITVANSIKFSMRNEPLLFSDLSWVKEIRLVISYIDITLVLYSLVALSVTVIFFYLFRNKLLRGKITKSWKARLATGVAIISIFSYIFVVFLQQENGDIAENIPVLSRLNNFENIEWMGQGTVARERSLTFVWLKQMTSKKMEKPEEYSKEKIEKIVKKYTHKAQVINASRKNNISDQTVIYVLSESFSDPSRISNVNLTTDPIPVIHSVKESTTSGLMKSDGYGGGTANMEFETLTGLPMYNLSSSVSTLYTDVVPQMTYFPSISDSYSSKDKYAIHLGDAATYSRKEVYRKLGFDTFIAESNGTESAKHLEHYGVYPSDASTYQTVLDNIDESKNQFFSVITYQNHAPWNLDEDSEVGGSGEGFSPGENYYMNNYAKLLYQTDQATQNWLDQLSQINKKITVVFYGDHLPGFYPQESFIDNPAGQYQTDYFIWSNYSTDVLSYPLVNSSDFPAELLAVTNSKVSPYYALLTEVLENASVDKEKLTTEQEKIANDLKLVEYDMVSGKGYLKSYKSFFKVTN</sequence>
<feature type="transmembrane region" description="Helical" evidence="1">
    <location>
        <begin position="20"/>
        <end position="40"/>
    </location>
</feature>
<feature type="transmembrane region" description="Helical" evidence="1">
    <location>
        <begin position="299"/>
        <end position="319"/>
    </location>
</feature>
<feature type="transmembrane region" description="Helical" evidence="1">
    <location>
        <begin position="377"/>
        <end position="399"/>
    </location>
</feature>
<dbReference type="InterPro" id="IPR017850">
    <property type="entry name" value="Alkaline_phosphatase_core_sf"/>
</dbReference>
<evidence type="ECO:0000313" key="4">
    <source>
        <dbReference type="Proteomes" id="UP000182870"/>
    </source>
</evidence>
<keyword evidence="1" id="KW-0472">Membrane</keyword>
<proteinExistence type="predicted"/>
<feature type="transmembrane region" description="Helical" evidence="1">
    <location>
        <begin position="52"/>
        <end position="74"/>
    </location>
</feature>
<keyword evidence="1" id="KW-0812">Transmembrane</keyword>
<feature type="transmembrane region" description="Helical" evidence="1">
    <location>
        <begin position="274"/>
        <end position="292"/>
    </location>
</feature>
<dbReference type="OrthoDB" id="243547at2"/>
<keyword evidence="3" id="KW-0808">Transferase</keyword>
<dbReference type="RefSeq" id="WP_074560543.1">
    <property type="nucleotide sequence ID" value="NZ_FNKE01000001.1"/>
</dbReference>
<feature type="domain" description="Sulfatase N-terminal" evidence="2">
    <location>
        <begin position="485"/>
        <end position="769"/>
    </location>
</feature>
<evidence type="ECO:0000313" key="3">
    <source>
        <dbReference type="EMBL" id="SDQ17859.1"/>
    </source>
</evidence>
<feature type="transmembrane region" description="Helical" evidence="1">
    <location>
        <begin position="162"/>
        <end position="180"/>
    </location>
</feature>
<feature type="transmembrane region" description="Helical" evidence="1">
    <location>
        <begin position="339"/>
        <end position="365"/>
    </location>
</feature>